<evidence type="ECO:0000256" key="1">
    <source>
        <dbReference type="SAM" id="Phobius"/>
    </source>
</evidence>
<organism evidence="2 3">
    <name type="scientific">Candidatus Magasanikbacteria bacterium GW2011_GWA2_56_11</name>
    <dbReference type="NCBI Taxonomy" id="1619044"/>
    <lineage>
        <taxon>Bacteria</taxon>
        <taxon>Candidatus Magasanikiibacteriota</taxon>
    </lineage>
</organism>
<dbReference type="STRING" id="1619044.UY92_C0014G0088"/>
<keyword evidence="1" id="KW-0812">Transmembrane</keyword>
<feature type="transmembrane region" description="Helical" evidence="1">
    <location>
        <begin position="31"/>
        <end position="48"/>
    </location>
</feature>
<evidence type="ECO:0000313" key="2">
    <source>
        <dbReference type="EMBL" id="KKW41763.1"/>
    </source>
</evidence>
<feature type="transmembrane region" description="Helical" evidence="1">
    <location>
        <begin position="159"/>
        <end position="178"/>
    </location>
</feature>
<dbReference type="AlphaFoldDB" id="A0A0G1YE53"/>
<feature type="transmembrane region" description="Helical" evidence="1">
    <location>
        <begin position="444"/>
        <end position="462"/>
    </location>
</feature>
<gene>
    <name evidence="2" type="ORF">UY92_C0014G0088</name>
</gene>
<dbReference type="EMBL" id="LCRX01000014">
    <property type="protein sequence ID" value="KKW41763.1"/>
    <property type="molecule type" value="Genomic_DNA"/>
</dbReference>
<name>A0A0G1YE53_9BACT</name>
<feature type="transmembrane region" description="Helical" evidence="1">
    <location>
        <begin position="190"/>
        <end position="210"/>
    </location>
</feature>
<accession>A0A0G1YE53</accession>
<feature type="transmembrane region" description="Helical" evidence="1">
    <location>
        <begin position="545"/>
        <end position="566"/>
    </location>
</feature>
<feature type="transmembrane region" description="Helical" evidence="1">
    <location>
        <begin position="380"/>
        <end position="400"/>
    </location>
</feature>
<keyword evidence="1" id="KW-0472">Membrane</keyword>
<dbReference type="Proteomes" id="UP000033870">
    <property type="component" value="Unassembled WGS sequence"/>
</dbReference>
<sequence length="712" mass="79303">MQVPYRLVVSAAVIGALILSLNLWWIHSPWLGVPAFFFYFGALALVVSRSRENRSQAPVGLYWAGLTLLFGISLLGTIIYYPYALTNAAVEIILLAPLFFVYLSYRTPFVFNNKPAPRQRRAMIGCSLLALLCLAADGLLLALVYINRTNDVLRSPWQVLGPEFFLLYLTATALVIWRTVRRERLSPLDYALISVHLFATYSVAGLIYPLGYGFDGFVHRATESWIYEHGFITPKQPVYIGQYSLVVWLARLTALPVWHLDVWLVPVLAAISLPPLFVALGHRLWNISAALAVQGVWLVPWLFFVSFHLTTPYNLVLLLTIITAGALALTLTDSLPWSVPWLLCAAALGTHALLGAPLALLVGGAWVVSKINRVNLRAGVLTAYVIISALSVPALFLVYLKMGGHDWPALVNPLAKIPHFFALFERPYWFSEQAPSLFEFLYRYDRLIGPLAFILGLSGFILDRNKKSVQYIFPLTALSFVLGSWLLRSWLVFPGVGRLEQGDYPLRLVKTSLLFLLPWSGYALYLLAAWIGAQAAKLPAIIRRLLPASAILCSGVLLMISFYLSYPQENPKVHFPGFNVTATDLAAAEWIHQDNAAYSYVVLSNPLVGAAALTKYSFAKYFATPAGQISYYSVPSGGPLYGLYEEMWLSGQKRETMEKAMNLAGVNKAYFVIPSYWKNFNQIVAGAKASADRSHEIDGGKIWIFVYTRPGR</sequence>
<evidence type="ECO:0008006" key="4">
    <source>
        <dbReference type="Google" id="ProtNLM"/>
    </source>
</evidence>
<feature type="transmembrane region" description="Helical" evidence="1">
    <location>
        <begin position="7"/>
        <end position="25"/>
    </location>
</feature>
<feature type="transmembrane region" description="Helical" evidence="1">
    <location>
        <begin position="313"/>
        <end position="332"/>
    </location>
</feature>
<evidence type="ECO:0000313" key="3">
    <source>
        <dbReference type="Proteomes" id="UP000033870"/>
    </source>
</evidence>
<feature type="transmembrane region" description="Helical" evidence="1">
    <location>
        <begin position="60"/>
        <end position="82"/>
    </location>
</feature>
<protein>
    <recommendedName>
        <fullName evidence="4">Glycosyltransferase RgtA/B/C/D-like domain-containing protein</fullName>
    </recommendedName>
</protein>
<feature type="transmembrane region" description="Helical" evidence="1">
    <location>
        <begin position="88"/>
        <end position="105"/>
    </location>
</feature>
<feature type="transmembrane region" description="Helical" evidence="1">
    <location>
        <begin position="287"/>
        <end position="307"/>
    </location>
</feature>
<feature type="transmembrane region" description="Helical" evidence="1">
    <location>
        <begin position="471"/>
        <end position="493"/>
    </location>
</feature>
<feature type="transmembrane region" description="Helical" evidence="1">
    <location>
        <begin position="339"/>
        <end position="368"/>
    </location>
</feature>
<feature type="transmembrane region" description="Helical" evidence="1">
    <location>
        <begin position="126"/>
        <end position="147"/>
    </location>
</feature>
<reference evidence="2 3" key="1">
    <citation type="journal article" date="2015" name="Nature">
        <title>rRNA introns, odd ribosomes, and small enigmatic genomes across a large radiation of phyla.</title>
        <authorList>
            <person name="Brown C.T."/>
            <person name="Hug L.A."/>
            <person name="Thomas B.C."/>
            <person name="Sharon I."/>
            <person name="Castelle C.J."/>
            <person name="Singh A."/>
            <person name="Wilkins M.J."/>
            <person name="Williams K.H."/>
            <person name="Banfield J.F."/>
        </authorList>
    </citation>
    <scope>NUCLEOTIDE SEQUENCE [LARGE SCALE GENOMIC DNA]</scope>
</reference>
<feature type="transmembrane region" description="Helical" evidence="1">
    <location>
        <begin position="513"/>
        <end position="533"/>
    </location>
</feature>
<comment type="caution">
    <text evidence="2">The sequence shown here is derived from an EMBL/GenBank/DDBJ whole genome shotgun (WGS) entry which is preliminary data.</text>
</comment>
<feature type="transmembrane region" description="Helical" evidence="1">
    <location>
        <begin position="262"/>
        <end position="280"/>
    </location>
</feature>
<proteinExistence type="predicted"/>
<keyword evidence="1" id="KW-1133">Transmembrane helix</keyword>